<evidence type="ECO:0000256" key="2">
    <source>
        <dbReference type="ARBA" id="ARBA00022553"/>
    </source>
</evidence>
<dbReference type="Pfam" id="PF00550">
    <property type="entry name" value="PP-binding"/>
    <property type="match status" value="1"/>
</dbReference>
<dbReference type="InterPro" id="IPR009081">
    <property type="entry name" value="PP-bd_ACP"/>
</dbReference>
<dbReference type="FunFam" id="3.40.47.10:FF:000042">
    <property type="entry name" value="Polyketide synthase Pks13"/>
    <property type="match status" value="1"/>
</dbReference>
<accession>K9X335</accession>
<dbReference type="GO" id="GO:0016491">
    <property type="term" value="F:oxidoreductase activity"/>
    <property type="evidence" value="ECO:0007669"/>
    <property type="project" value="InterPro"/>
</dbReference>
<proteinExistence type="predicted"/>
<dbReference type="SMART" id="SM00826">
    <property type="entry name" value="PKS_DH"/>
    <property type="match status" value="1"/>
</dbReference>
<dbReference type="InterPro" id="IPR036291">
    <property type="entry name" value="NAD(P)-bd_dom_sf"/>
</dbReference>
<evidence type="ECO:0000256" key="6">
    <source>
        <dbReference type="ARBA" id="ARBA00023268"/>
    </source>
</evidence>
<dbReference type="SUPFAM" id="SSF47336">
    <property type="entry name" value="ACP-like"/>
    <property type="match status" value="1"/>
</dbReference>
<dbReference type="InterPro" id="IPR050091">
    <property type="entry name" value="PKS_NRPS_Biosynth_Enz"/>
</dbReference>
<dbReference type="eggNOG" id="COG0604">
    <property type="taxonomic scope" value="Bacteria"/>
</dbReference>
<dbReference type="Gene3D" id="3.30.70.3290">
    <property type="match status" value="1"/>
</dbReference>
<dbReference type="Gene3D" id="3.10.129.120">
    <property type="match status" value="1"/>
</dbReference>
<dbReference type="OrthoDB" id="499075at2"/>
<dbReference type="HOGENOM" id="CLU_000022_35_5_3"/>
<dbReference type="InterPro" id="IPR014030">
    <property type="entry name" value="Ketoacyl_synth_N"/>
</dbReference>
<dbReference type="InterPro" id="IPR020807">
    <property type="entry name" value="PKS_DH"/>
</dbReference>
<dbReference type="PANTHER" id="PTHR43775:SF51">
    <property type="entry name" value="INACTIVE PHENOLPHTHIOCEROL SYNTHESIS POLYKETIDE SYNTHASE TYPE I PKS1-RELATED"/>
    <property type="match status" value="1"/>
</dbReference>
<dbReference type="InterPro" id="IPR049552">
    <property type="entry name" value="PKS_DH_N"/>
</dbReference>
<evidence type="ECO:0000256" key="1">
    <source>
        <dbReference type="ARBA" id="ARBA00022450"/>
    </source>
</evidence>
<dbReference type="InterPro" id="IPR001227">
    <property type="entry name" value="Ac_transferase_dom_sf"/>
</dbReference>
<name>K9X335_9NOST</name>
<dbReference type="SUPFAM" id="SSF50129">
    <property type="entry name" value="GroES-like"/>
    <property type="match status" value="1"/>
</dbReference>
<dbReference type="SMART" id="SM00822">
    <property type="entry name" value="PKS_KR"/>
    <property type="match status" value="1"/>
</dbReference>
<dbReference type="InterPro" id="IPR016036">
    <property type="entry name" value="Malonyl_transacylase_ACP-bd"/>
</dbReference>
<dbReference type="FunFam" id="3.40.50.720:FF:000209">
    <property type="entry name" value="Polyketide synthase Pks12"/>
    <property type="match status" value="1"/>
</dbReference>
<dbReference type="CDD" id="cd08955">
    <property type="entry name" value="KR_2_FAS_SDR_x"/>
    <property type="match status" value="1"/>
</dbReference>
<dbReference type="InterPro" id="IPR036736">
    <property type="entry name" value="ACP-like_sf"/>
</dbReference>
<dbReference type="Pfam" id="PF00109">
    <property type="entry name" value="ketoacyl-synt"/>
    <property type="match status" value="1"/>
</dbReference>
<dbReference type="SUPFAM" id="SSF55048">
    <property type="entry name" value="Probable ACP-binding domain of malonyl-CoA ACP transacylase"/>
    <property type="match status" value="1"/>
</dbReference>
<dbReference type="InterPro" id="IPR006162">
    <property type="entry name" value="Ppantetheine_attach_site"/>
</dbReference>
<evidence type="ECO:0000256" key="7">
    <source>
        <dbReference type="PROSITE-ProRule" id="PRU01363"/>
    </source>
</evidence>
<dbReference type="Gene3D" id="3.40.47.10">
    <property type="match status" value="1"/>
</dbReference>
<dbReference type="SMART" id="SM00827">
    <property type="entry name" value="PKS_AT"/>
    <property type="match status" value="1"/>
</dbReference>
<dbReference type="Proteomes" id="UP000010475">
    <property type="component" value="Chromosome"/>
</dbReference>
<feature type="domain" description="PKS/mFAS DH" evidence="10">
    <location>
        <begin position="921"/>
        <end position="1214"/>
    </location>
</feature>
<dbReference type="Gene3D" id="3.40.366.10">
    <property type="entry name" value="Malonyl-Coenzyme A Acyl Carrier Protein, domain 2"/>
    <property type="match status" value="1"/>
</dbReference>
<dbReference type="SMART" id="SM00825">
    <property type="entry name" value="PKS_KS"/>
    <property type="match status" value="1"/>
</dbReference>
<sequence length="2147" mass="237638">MTISVRETDIAIIGMSCRFPGAKNIDEFWHNLRDGVESIAFFAKNELEHIDPTLLRNPNYVKAGAVLPNIENFDAAFFGYSTKEAEIMDPQQRIILECAWEALESAGYNPETDPSVIGVYAGSGMNTYLINNVYPNQGFSRSRTFLTSTSDLQIRLVNEKDFLPTWISYKLNLTGPSVNIQTACSTALVAVHIACQSLLNGECDMALAGGVSVCVPQKMGYLYQEDMIWSPDGHCRAFDAQAQGTVFGNGGGIVVLKLLSQAIADGDCIHAVIKGSAINNDGALKVGYTAPSVEGQAAVISEALAIAQIGASTINYIETHGTATSLGDSIEIAALTQAFDKTTEKSGFCAIGSVKTNIGHIVEAAGIAGLIKTILALKHQQIPPSLHFQQPNPRIDFANSPFYVNATLSEWKTDGIPRRAGVSAFGMGGTNCHLVLEETPELTKNPDPNERPLHILTLSARTEKALGELAQNYVANVRSHPDEKLADICFTANTGRKHFNHRLAVTAESIEQLCARLSHFEQETTDQTHNLLPTNAIAFLFTGQGSQYVNMGRQLYETQPTFRETLDKCNEILLPYLEKPLLEVLYPAQVHSLGNREAGEKEEFSPLPIDQTAYTQPALFALEYALFQLWKSWGIEPNVVMGHSVGEYVAACVAEVFSLEDGLKLIAQRGRLMQALPEDGEMAVLQLDELQAKIAIQPYANEVSIAAINGDRSIVISGRREAINAVCEKLQASGVKTQKLNVSHAFHSPLMESMLVEFEQVVRQISFSAPQIKLISNVTGKVANSEVATPEYWCTHILKPVKFTTSMESLEHLAIETLLEIGPKPILLGMGQSCLPDSNRIWLSSLHPDQDDWQVMLTSLAKLYMHGASVNWFGFDRDYLRYRLHLPTYPFQRQRYWVEADQGYPTQAFFQNNGQDNQKLHPLLGQELCLAGTEEIRFQSQISPDSPVWLKDHSLFEATIMPGTAYLEMALAAGSIIAKSDNFCLEEVVLQQPMIWQENEFKTVQMILTPQSDRVYSFEIYSLISTTKNNNGKLSWMLHASGKLFFKEQKSVTEYMDLAALKAQCTQEFTIAELYRRFQEQDLNYGYSFRGMEQLLKNEKVALGKIRLVEELVSDAIDYQLHPVLLDIALQVLEAISPDNGKQISYVPIGLERLQIYKRPGVSIWSHAQLRKVEGVQQNKQNLIADLQLFAASGELIATVEGLQLKAVRREAMLGTSQKTWEDWLYEVEWVLQEHNTDVKTQPKLDTKRNWLILADDQGIGQQLVARLRSQGESCTIIFAANEYEQIAEHEFRLNPASPEHFQQLCQAVPHVHGVVNCWSLNAASIQTAADLDVAAKISCGSTLHLVQAMLENYSEPPNLWLVTQGAQALEKVVSGVSGLAQSPLWGMGQVIALEHPELNCVLVDLDPNVTDADRVILSEISSQSSEGQVAFRDGKRYVARLVRTQPIASWLRSESFSLEIPERGIPDNLQLVPTNRHQASSGEVEIRVRATGLNFIDVLDVLGALPFERDNELGVECAGEIVAVGEGVENFRVGDAVMAIAFGSFSKYVTVNSKLVAFIPDGLNFEQAAAIPVNFVTAYYALHQIAQITAKDKVLIHAAAGGTGMAAVKLALAKGSEVFATASPGKWEALKSIGVQHVYNSRTLDFAEQVIRDTNGQGVDIVLNSLTGEGFIEKSMWVLSPNGRFLEIAKRDVWDSEQVKQFKADISYHFIDLRQICLEKAELVQPMLHHLSQQFTQGKLSLPPQKVFPIQEVISAFRYMQRAEHIGKIIVTQPKEIGDATYHGISFREDSSYLITGGLGDLGLLVARWMVEHGARHLVLVGRSAVKPAVRSQLEQLELSGAKVVVAQVDVSDYEQVAQLLDSLVPSSPPLQGIIHTAGVLDDRLLKQQNWESFRRVMPPKVQGAWNLHTLTQKLPLEFFVLFSSCVSMLGAVGQANYVAANAFLDSLAFYRRSLGLPSTTINWGAWGEVGMAARNQQVIERLNRVGMGAIASNQGLQVLEKLLLEQPIRVGVIPLNWSQFREKQWTASPFFTNFTKGSEQSSKQQGAIKLARQLEAVPVRERKALLVAHVSSHLAQVLGWNPSNPLDRKRSFFEMGMDSLTSIELRNRLQTSLGSSLPSTLVFDYPTLEELVDYLAQEVLSALIV</sequence>
<keyword evidence="5" id="KW-0443">Lipid metabolism</keyword>
<dbReference type="Pfam" id="PF08659">
    <property type="entry name" value="KR"/>
    <property type="match status" value="1"/>
</dbReference>
<dbReference type="InterPro" id="IPR011032">
    <property type="entry name" value="GroES-like_sf"/>
</dbReference>
<dbReference type="PATRIC" id="fig|56107.3.peg.4848"/>
<dbReference type="InterPro" id="IPR013968">
    <property type="entry name" value="PKS_KR"/>
</dbReference>
<dbReference type="EMBL" id="CP003642">
    <property type="protein sequence ID" value="AFZ26504.1"/>
    <property type="molecule type" value="Genomic_DNA"/>
</dbReference>
<gene>
    <name evidence="11" type="ORF">Cylst_4418</name>
</gene>
<feature type="active site" description="Proton acceptor; for dehydratase activity" evidence="7">
    <location>
        <position position="953"/>
    </location>
</feature>
<dbReference type="GO" id="GO:0006633">
    <property type="term" value="P:fatty acid biosynthetic process"/>
    <property type="evidence" value="ECO:0007669"/>
    <property type="project" value="InterPro"/>
</dbReference>
<dbReference type="InterPro" id="IPR016035">
    <property type="entry name" value="Acyl_Trfase/lysoPLipase"/>
</dbReference>
<keyword evidence="6" id="KW-0511">Multifunctional enzyme</keyword>
<dbReference type="PROSITE" id="PS50075">
    <property type="entry name" value="CARRIER"/>
    <property type="match status" value="1"/>
</dbReference>
<dbReference type="Pfam" id="PF00698">
    <property type="entry name" value="Acyl_transf_1"/>
    <property type="match status" value="1"/>
</dbReference>
<dbReference type="eggNOG" id="COG3321">
    <property type="taxonomic scope" value="Bacteria"/>
</dbReference>
<dbReference type="PROSITE" id="PS00606">
    <property type="entry name" value="KS3_1"/>
    <property type="match status" value="1"/>
</dbReference>
<dbReference type="Pfam" id="PF02801">
    <property type="entry name" value="Ketoacyl-synt_C"/>
    <property type="match status" value="1"/>
</dbReference>
<dbReference type="InterPro" id="IPR014043">
    <property type="entry name" value="Acyl_transferase_dom"/>
</dbReference>
<keyword evidence="1" id="KW-0596">Phosphopantetheine</keyword>
<dbReference type="InterPro" id="IPR016039">
    <property type="entry name" value="Thiolase-like"/>
</dbReference>
<dbReference type="CDD" id="cd05195">
    <property type="entry name" value="enoyl_red"/>
    <property type="match status" value="1"/>
</dbReference>
<dbReference type="SMART" id="SM00829">
    <property type="entry name" value="PKS_ER"/>
    <property type="match status" value="1"/>
</dbReference>
<dbReference type="SUPFAM" id="SSF53901">
    <property type="entry name" value="Thiolase-like"/>
    <property type="match status" value="1"/>
</dbReference>
<dbReference type="Pfam" id="PF22621">
    <property type="entry name" value="CurL-like_PKS_C"/>
    <property type="match status" value="1"/>
</dbReference>
<evidence type="ECO:0000259" key="8">
    <source>
        <dbReference type="PROSITE" id="PS50075"/>
    </source>
</evidence>
<dbReference type="InterPro" id="IPR049551">
    <property type="entry name" value="PKS_DH_C"/>
</dbReference>
<dbReference type="SUPFAM" id="SSF52151">
    <property type="entry name" value="FabD/lysophospholipase-like"/>
    <property type="match status" value="1"/>
</dbReference>
<evidence type="ECO:0000256" key="3">
    <source>
        <dbReference type="ARBA" id="ARBA00022679"/>
    </source>
</evidence>
<dbReference type="Gene3D" id="3.40.50.720">
    <property type="entry name" value="NAD(P)-binding Rossmann-like Domain"/>
    <property type="match status" value="3"/>
</dbReference>
<feature type="region of interest" description="N-terminal hotdog fold" evidence="7">
    <location>
        <begin position="921"/>
        <end position="1051"/>
    </location>
</feature>
<feature type="active site" description="Proton donor; for dehydratase activity" evidence="7">
    <location>
        <position position="1127"/>
    </location>
</feature>
<dbReference type="InterPro" id="IPR049490">
    <property type="entry name" value="C883_1060-like_KR_N"/>
</dbReference>
<dbReference type="PANTHER" id="PTHR43775">
    <property type="entry name" value="FATTY ACID SYNTHASE"/>
    <property type="match status" value="1"/>
</dbReference>
<dbReference type="InterPro" id="IPR049900">
    <property type="entry name" value="PKS_mFAS_DH"/>
</dbReference>
<dbReference type="Pfam" id="PF21394">
    <property type="entry name" value="Beta-ketacyl_N"/>
    <property type="match status" value="1"/>
</dbReference>
<dbReference type="KEGG" id="csg:Cylst_4418"/>
<dbReference type="GO" id="GO:0004315">
    <property type="term" value="F:3-oxoacyl-[acyl-carrier-protein] synthase activity"/>
    <property type="evidence" value="ECO:0007669"/>
    <property type="project" value="InterPro"/>
</dbReference>
<dbReference type="Gene3D" id="3.10.129.10">
    <property type="entry name" value="Hotdog Thioesterase"/>
    <property type="match status" value="1"/>
</dbReference>
<dbReference type="GO" id="GO:0004312">
    <property type="term" value="F:fatty acid synthase activity"/>
    <property type="evidence" value="ECO:0007669"/>
    <property type="project" value="TreeGrafter"/>
</dbReference>
<dbReference type="SMART" id="SM00823">
    <property type="entry name" value="PKS_PP"/>
    <property type="match status" value="1"/>
</dbReference>
<keyword evidence="3" id="KW-0808">Transferase</keyword>
<keyword evidence="12" id="KW-1185">Reference proteome</keyword>
<dbReference type="Pfam" id="PF13602">
    <property type="entry name" value="ADH_zinc_N_2"/>
    <property type="match status" value="1"/>
</dbReference>
<dbReference type="SUPFAM" id="SSF51735">
    <property type="entry name" value="NAD(P)-binding Rossmann-fold domains"/>
    <property type="match status" value="3"/>
</dbReference>
<dbReference type="InterPro" id="IPR057326">
    <property type="entry name" value="KR_dom"/>
</dbReference>
<dbReference type="FunFam" id="1.10.1200.10:FF:000007">
    <property type="entry name" value="Probable polyketide synthase pks17"/>
    <property type="match status" value="1"/>
</dbReference>
<dbReference type="GO" id="GO:0031177">
    <property type="term" value="F:phosphopantetheine binding"/>
    <property type="evidence" value="ECO:0007669"/>
    <property type="project" value="InterPro"/>
</dbReference>
<dbReference type="FunFam" id="3.40.366.10:FF:000002">
    <property type="entry name" value="Probable polyketide synthase 2"/>
    <property type="match status" value="1"/>
</dbReference>
<organism evidence="11 12">
    <name type="scientific">Cylindrospermum stagnale PCC 7417</name>
    <dbReference type="NCBI Taxonomy" id="56107"/>
    <lineage>
        <taxon>Bacteria</taxon>
        <taxon>Bacillati</taxon>
        <taxon>Cyanobacteriota</taxon>
        <taxon>Cyanophyceae</taxon>
        <taxon>Nostocales</taxon>
        <taxon>Nostocaceae</taxon>
        <taxon>Cylindrospermum</taxon>
    </lineage>
</organism>
<dbReference type="Gene3D" id="3.90.180.10">
    <property type="entry name" value="Medium-chain alcohol dehydrogenases, catalytic domain"/>
    <property type="match status" value="1"/>
</dbReference>
<dbReference type="InterPro" id="IPR018201">
    <property type="entry name" value="Ketoacyl_synth_AS"/>
</dbReference>
<dbReference type="InterPro" id="IPR020806">
    <property type="entry name" value="PKS_PP-bd"/>
</dbReference>
<dbReference type="Pfam" id="PF21089">
    <property type="entry name" value="PKS_DH_N"/>
    <property type="match status" value="1"/>
</dbReference>
<feature type="region of interest" description="C-terminal hotdog fold" evidence="7">
    <location>
        <begin position="1066"/>
        <end position="1214"/>
    </location>
</feature>
<keyword evidence="4" id="KW-0276">Fatty acid metabolism</keyword>
<keyword evidence="2" id="KW-0597">Phosphoprotein</keyword>
<dbReference type="RefSeq" id="WP_015209746.1">
    <property type="nucleotide sequence ID" value="NC_019757.1"/>
</dbReference>
<feature type="domain" description="Carrier" evidence="8">
    <location>
        <begin position="2059"/>
        <end position="2141"/>
    </location>
</feature>
<dbReference type="InterPro" id="IPR020843">
    <property type="entry name" value="ER"/>
</dbReference>
<protein>
    <submittedName>
        <fullName evidence="11">Polyketide synthase family protein</fullName>
    </submittedName>
</protein>
<dbReference type="PROSITE" id="PS52019">
    <property type="entry name" value="PKS_MFAS_DH"/>
    <property type="match status" value="1"/>
</dbReference>
<dbReference type="Pfam" id="PF14765">
    <property type="entry name" value="PS-DH"/>
    <property type="match status" value="1"/>
</dbReference>
<dbReference type="SMART" id="SM01294">
    <property type="entry name" value="PKS_PP_betabranch"/>
    <property type="match status" value="1"/>
</dbReference>
<evidence type="ECO:0000256" key="4">
    <source>
        <dbReference type="ARBA" id="ARBA00022832"/>
    </source>
</evidence>
<evidence type="ECO:0000313" key="12">
    <source>
        <dbReference type="Proteomes" id="UP000010475"/>
    </source>
</evidence>
<evidence type="ECO:0000259" key="9">
    <source>
        <dbReference type="PROSITE" id="PS52004"/>
    </source>
</evidence>
<dbReference type="InterPro" id="IPR013154">
    <property type="entry name" value="ADH-like_N"/>
</dbReference>
<dbReference type="PROSITE" id="PS52004">
    <property type="entry name" value="KS3_2"/>
    <property type="match status" value="1"/>
</dbReference>
<dbReference type="Pfam" id="PF08240">
    <property type="entry name" value="ADH_N"/>
    <property type="match status" value="1"/>
</dbReference>
<evidence type="ECO:0000313" key="11">
    <source>
        <dbReference type="EMBL" id="AFZ26504.1"/>
    </source>
</evidence>
<evidence type="ECO:0000256" key="5">
    <source>
        <dbReference type="ARBA" id="ARBA00023098"/>
    </source>
</evidence>
<dbReference type="CDD" id="cd00833">
    <property type="entry name" value="PKS"/>
    <property type="match status" value="1"/>
</dbReference>
<feature type="domain" description="Ketosynthase family 3 (KS3)" evidence="9">
    <location>
        <begin position="7"/>
        <end position="438"/>
    </location>
</feature>
<dbReference type="InterPro" id="IPR020841">
    <property type="entry name" value="PKS_Beta-ketoAc_synthase_dom"/>
</dbReference>
<evidence type="ECO:0000259" key="10">
    <source>
        <dbReference type="PROSITE" id="PS52019"/>
    </source>
</evidence>
<dbReference type="STRING" id="56107.Cylst_4418"/>
<dbReference type="Gene3D" id="1.10.1200.10">
    <property type="entry name" value="ACP-like"/>
    <property type="match status" value="1"/>
</dbReference>
<reference evidence="11 12" key="1">
    <citation type="submission" date="2012-06" db="EMBL/GenBank/DDBJ databases">
        <title>Finished chromosome of genome of Cylindrospermum stagnale PCC 7417.</title>
        <authorList>
            <consortium name="US DOE Joint Genome Institute"/>
            <person name="Gugger M."/>
            <person name="Coursin T."/>
            <person name="Rippka R."/>
            <person name="Tandeau De Marsac N."/>
            <person name="Huntemann M."/>
            <person name="Wei C.-L."/>
            <person name="Han J."/>
            <person name="Detter J.C."/>
            <person name="Han C."/>
            <person name="Tapia R."/>
            <person name="Chen A."/>
            <person name="Kyrpides N."/>
            <person name="Mavromatis K."/>
            <person name="Markowitz V."/>
            <person name="Szeto E."/>
            <person name="Ivanova N."/>
            <person name="Pagani I."/>
            <person name="Pati A."/>
            <person name="Goodwin L."/>
            <person name="Nordberg H.P."/>
            <person name="Cantor M.N."/>
            <person name="Hua S.X."/>
            <person name="Woyke T."/>
            <person name="Kerfeld C.A."/>
        </authorList>
    </citation>
    <scope>NUCLEOTIDE SEQUENCE [LARGE SCALE GENOMIC DNA]</scope>
    <source>
        <strain evidence="11 12">PCC 7417</strain>
    </source>
</reference>
<dbReference type="InterPro" id="IPR014031">
    <property type="entry name" value="Ketoacyl_synth_C"/>
</dbReference>
<dbReference type="PROSITE" id="PS00012">
    <property type="entry name" value="PHOSPHOPANTETHEINE"/>
    <property type="match status" value="1"/>
</dbReference>